<proteinExistence type="predicted"/>
<dbReference type="Pfam" id="PF02892">
    <property type="entry name" value="zf-BED"/>
    <property type="match status" value="1"/>
</dbReference>
<keyword evidence="7" id="KW-1185">Reference proteome</keyword>
<dbReference type="PANTHER" id="PTHR46951">
    <property type="entry name" value="BED-TYPE DOMAIN-CONTAINING PROTEIN"/>
    <property type="match status" value="1"/>
</dbReference>
<dbReference type="Proteomes" id="UP000000226">
    <property type="component" value="Chromosome 10"/>
</dbReference>
<evidence type="ECO:0000256" key="3">
    <source>
        <dbReference type="ARBA" id="ARBA00022833"/>
    </source>
</evidence>
<feature type="domain" description="BED-type" evidence="5">
    <location>
        <begin position="19"/>
        <end position="75"/>
    </location>
</feature>
<dbReference type="STRING" id="3885.V7AP61"/>
<accession>V7AP61</accession>
<dbReference type="EMBL" id="CM002297">
    <property type="protein sequence ID" value="ESW07100.1"/>
    <property type="molecule type" value="Genomic_DNA"/>
</dbReference>
<evidence type="ECO:0000313" key="7">
    <source>
        <dbReference type="Proteomes" id="UP000000226"/>
    </source>
</evidence>
<organism evidence="6 7">
    <name type="scientific">Phaseolus vulgaris</name>
    <name type="common">Kidney bean</name>
    <name type="synonym">French bean</name>
    <dbReference type="NCBI Taxonomy" id="3885"/>
    <lineage>
        <taxon>Eukaryota</taxon>
        <taxon>Viridiplantae</taxon>
        <taxon>Streptophyta</taxon>
        <taxon>Embryophyta</taxon>
        <taxon>Tracheophyta</taxon>
        <taxon>Spermatophyta</taxon>
        <taxon>Magnoliopsida</taxon>
        <taxon>eudicotyledons</taxon>
        <taxon>Gunneridae</taxon>
        <taxon>Pentapetalae</taxon>
        <taxon>rosids</taxon>
        <taxon>fabids</taxon>
        <taxon>Fabales</taxon>
        <taxon>Fabaceae</taxon>
        <taxon>Papilionoideae</taxon>
        <taxon>50 kb inversion clade</taxon>
        <taxon>NPAAA clade</taxon>
        <taxon>indigoferoid/millettioid clade</taxon>
        <taxon>Phaseoleae</taxon>
        <taxon>Phaseolus</taxon>
    </lineage>
</organism>
<keyword evidence="1" id="KW-0479">Metal-binding</keyword>
<gene>
    <name evidence="6" type="ORF">PHAVU_010G101300g</name>
</gene>
<name>V7AP61_PHAVU</name>
<sequence>MFVPFIMASGGDNAKKESIRKDTAWNHCVFIDENSRNVKCKYCEKVLTGGIYILKHHLASISKDVGACLSILEKDKNLMMGIVSMLQQNLIKKSMSREDLDSNVGDYENFRKNTNSRREWGESSSIFKRRETQSTINFIFKKSEREDACQEIVLFFYNNVIPFSVAKGEKFSKMVDMISKYGPDLSHHHTMKSG</sequence>
<protein>
    <recommendedName>
        <fullName evidence="5">BED-type domain-containing protein</fullName>
    </recommendedName>
</protein>
<evidence type="ECO:0000259" key="5">
    <source>
        <dbReference type="PROSITE" id="PS50808"/>
    </source>
</evidence>
<dbReference type="Gramene" id="ESW07100">
    <property type="protein sequence ID" value="ESW07100"/>
    <property type="gene ID" value="PHAVU_010G101300g"/>
</dbReference>
<dbReference type="OMA" id="NSRREWG"/>
<dbReference type="PROSITE" id="PS50808">
    <property type="entry name" value="ZF_BED"/>
    <property type="match status" value="1"/>
</dbReference>
<dbReference type="AlphaFoldDB" id="V7AP61"/>
<dbReference type="GO" id="GO:0003677">
    <property type="term" value="F:DNA binding"/>
    <property type="evidence" value="ECO:0007669"/>
    <property type="project" value="InterPro"/>
</dbReference>
<evidence type="ECO:0000256" key="1">
    <source>
        <dbReference type="ARBA" id="ARBA00022723"/>
    </source>
</evidence>
<keyword evidence="3" id="KW-0862">Zinc</keyword>
<evidence type="ECO:0000313" key="6">
    <source>
        <dbReference type="EMBL" id="ESW07100.1"/>
    </source>
</evidence>
<dbReference type="PANTHER" id="PTHR46951:SF2">
    <property type="entry name" value="BED-TYPE DOMAIN-CONTAINING PROTEIN"/>
    <property type="match status" value="1"/>
</dbReference>
<dbReference type="GO" id="GO:0008270">
    <property type="term" value="F:zinc ion binding"/>
    <property type="evidence" value="ECO:0007669"/>
    <property type="project" value="UniProtKB-KW"/>
</dbReference>
<keyword evidence="2 4" id="KW-0863">Zinc-finger</keyword>
<evidence type="ECO:0000256" key="4">
    <source>
        <dbReference type="PROSITE-ProRule" id="PRU00027"/>
    </source>
</evidence>
<reference evidence="7" key="1">
    <citation type="journal article" date="2014" name="Nat. Genet.">
        <title>A reference genome for common bean and genome-wide analysis of dual domestications.</title>
        <authorList>
            <person name="Schmutz J."/>
            <person name="McClean P.E."/>
            <person name="Mamidi S."/>
            <person name="Wu G.A."/>
            <person name="Cannon S.B."/>
            <person name="Grimwood J."/>
            <person name="Jenkins J."/>
            <person name="Shu S."/>
            <person name="Song Q."/>
            <person name="Chavarro C."/>
            <person name="Torres-Torres M."/>
            <person name="Geffroy V."/>
            <person name="Moghaddam S.M."/>
            <person name="Gao D."/>
            <person name="Abernathy B."/>
            <person name="Barry K."/>
            <person name="Blair M."/>
            <person name="Brick M.A."/>
            <person name="Chovatia M."/>
            <person name="Gepts P."/>
            <person name="Goodstein D.M."/>
            <person name="Gonzales M."/>
            <person name="Hellsten U."/>
            <person name="Hyten D.L."/>
            <person name="Jia G."/>
            <person name="Kelly J.D."/>
            <person name="Kudrna D."/>
            <person name="Lee R."/>
            <person name="Richard M.M."/>
            <person name="Miklas P.N."/>
            <person name="Osorno J.M."/>
            <person name="Rodrigues J."/>
            <person name="Thareau V."/>
            <person name="Urrea C.A."/>
            <person name="Wang M."/>
            <person name="Yu Y."/>
            <person name="Zhang M."/>
            <person name="Wing R.A."/>
            <person name="Cregan P.B."/>
            <person name="Rokhsar D.S."/>
            <person name="Jackson S.A."/>
        </authorList>
    </citation>
    <scope>NUCLEOTIDE SEQUENCE [LARGE SCALE GENOMIC DNA]</scope>
    <source>
        <strain evidence="7">cv. G19833</strain>
    </source>
</reference>
<dbReference type="OrthoDB" id="1435350at2759"/>
<evidence type="ECO:0000256" key="2">
    <source>
        <dbReference type="ARBA" id="ARBA00022771"/>
    </source>
</evidence>
<dbReference type="InterPro" id="IPR003656">
    <property type="entry name" value="Znf_BED"/>
</dbReference>